<evidence type="ECO:0000259" key="1">
    <source>
        <dbReference type="Pfam" id="PF09359"/>
    </source>
</evidence>
<comment type="caution">
    <text evidence="2">The sequence shown here is derived from an EMBL/GenBank/DDBJ whole genome shotgun (WGS) entry which is preliminary data.</text>
</comment>
<dbReference type="GO" id="GO:0006799">
    <property type="term" value="P:polyphosphate biosynthetic process"/>
    <property type="evidence" value="ECO:0007669"/>
    <property type="project" value="UniProtKB-ARBA"/>
</dbReference>
<dbReference type="Pfam" id="PF09359">
    <property type="entry name" value="VTC"/>
    <property type="match status" value="1"/>
</dbReference>
<organism evidence="2 3">
    <name type="scientific">Clostridium tertium</name>
    <dbReference type="NCBI Taxonomy" id="1559"/>
    <lineage>
        <taxon>Bacteria</taxon>
        <taxon>Bacillati</taxon>
        <taxon>Bacillota</taxon>
        <taxon>Clostridia</taxon>
        <taxon>Eubacteriales</taxon>
        <taxon>Clostridiaceae</taxon>
        <taxon>Clostridium</taxon>
    </lineage>
</organism>
<gene>
    <name evidence="2" type="ORF">NE398_16640</name>
</gene>
<name>A0A9X3XLF5_9CLOT</name>
<dbReference type="RefSeq" id="WP_008677743.1">
    <property type="nucleotide sequence ID" value="NZ_CABKOG010000003.1"/>
</dbReference>
<dbReference type="Proteomes" id="UP001141183">
    <property type="component" value="Unassembled WGS sequence"/>
</dbReference>
<proteinExistence type="predicted"/>
<sequence>MTKPRHEIKVFINYSDYISLKNRIKAFAKLDTNASENGIYHIRSLYFDNFNDKALMEKINGYNNREKFRIRFYNNNHSFIKLEKKSKSNGLCYKSSSPLNKDECIKIINGDIDFLINSENELLKEFYCKLKHQCLKPKTIVDYTREAYIFNAGNVRITIDSNIRSGLYSHDLFNSNLTTSGIIDGNPIILEIKYDNFLPEIIKDLIQTNTRNQTAVSKYAACRLLTV</sequence>
<dbReference type="InterPro" id="IPR018966">
    <property type="entry name" value="VTC_domain"/>
</dbReference>
<dbReference type="AlphaFoldDB" id="A0A9X3XLF5"/>
<keyword evidence="3" id="KW-1185">Reference proteome</keyword>
<dbReference type="EMBL" id="JAMRYU010000019">
    <property type="protein sequence ID" value="MDC4241765.1"/>
    <property type="molecule type" value="Genomic_DNA"/>
</dbReference>
<feature type="domain" description="VTC" evidence="1">
    <location>
        <begin position="5"/>
        <end position="223"/>
    </location>
</feature>
<reference evidence="2" key="1">
    <citation type="submission" date="2022-05" db="EMBL/GenBank/DDBJ databases">
        <title>Draft genome sequence of Clostridium tertium strain CP3 isolated from Peru.</title>
        <authorList>
            <person name="Hurtado R."/>
            <person name="Lima L."/>
            <person name="Sousa T."/>
            <person name="Jaiswal A.K."/>
            <person name="Tiwari S."/>
            <person name="Maturrano L."/>
            <person name="Brenig B."/>
            <person name="Azevedo V."/>
        </authorList>
    </citation>
    <scope>NUCLEOTIDE SEQUENCE</scope>
    <source>
        <strain evidence="2">CP3</strain>
    </source>
</reference>
<protein>
    <submittedName>
        <fullName evidence="2">Polyphosphate polymerase domain-containing protein</fullName>
    </submittedName>
</protein>
<evidence type="ECO:0000313" key="2">
    <source>
        <dbReference type="EMBL" id="MDC4241765.1"/>
    </source>
</evidence>
<evidence type="ECO:0000313" key="3">
    <source>
        <dbReference type="Proteomes" id="UP001141183"/>
    </source>
</evidence>
<accession>A0A9X3XLF5</accession>
<dbReference type="CDD" id="cd07750">
    <property type="entry name" value="PolyPPase_VTC_like"/>
    <property type="match status" value="1"/>
</dbReference>
<dbReference type="Gene3D" id="3.20.100.30">
    <property type="entry name" value="VTC, catalytic tunnel domain"/>
    <property type="match status" value="1"/>
</dbReference>
<dbReference type="InterPro" id="IPR042267">
    <property type="entry name" value="VTC_sf"/>
</dbReference>